<evidence type="ECO:0000313" key="10">
    <source>
        <dbReference type="Proteomes" id="UP001560267"/>
    </source>
</evidence>
<keyword evidence="10" id="KW-1185">Reference proteome</keyword>
<dbReference type="InterPro" id="IPR002637">
    <property type="entry name" value="RdgB/HAM1"/>
</dbReference>
<keyword evidence="2 7" id="KW-0479">Metal-binding</keyword>
<evidence type="ECO:0000256" key="1">
    <source>
        <dbReference type="ARBA" id="ARBA00008023"/>
    </source>
</evidence>
<feature type="binding site" evidence="7">
    <location>
        <position position="63"/>
    </location>
    <ligand>
        <name>Mg(2+)</name>
        <dbReference type="ChEBI" id="CHEBI:18420"/>
    </ligand>
</feature>
<gene>
    <name evidence="9" type="primary">rdgB</name>
    <name evidence="9" type="ORF">AB6A68_08120</name>
</gene>
<dbReference type="InterPro" id="IPR020922">
    <property type="entry name" value="dITP/XTP_pyrophosphatase"/>
</dbReference>
<evidence type="ECO:0000256" key="7">
    <source>
        <dbReference type="HAMAP-Rule" id="MF_01405"/>
    </source>
</evidence>
<comment type="caution">
    <text evidence="7">Lacks conserved residue(s) required for the propagation of feature annotation.</text>
</comment>
<evidence type="ECO:0000313" key="9">
    <source>
        <dbReference type="EMBL" id="MEX6429802.1"/>
    </source>
</evidence>
<sequence>MSIGFVTGNPNKLAEIGRLLPPGIALVHLDLGEVQETGETFEENAEIKARVGLSMSQLSMGEDSGLMVTALAGAPGVHSKRYAASDVERIGRLLTALEGEHDRRARFVTVIALASPDEATRLFRGEVRGQIAHEPRGAHGFGYDPVFIPDEGDGRTFAEMTAEEKGSISHRARAIWSLLSYLREQHP</sequence>
<dbReference type="PANTHER" id="PTHR11067">
    <property type="entry name" value="INOSINE TRIPHOSPHATE PYROPHOSPHATASE/HAM1 PROTEIN"/>
    <property type="match status" value="1"/>
</dbReference>
<dbReference type="Proteomes" id="UP001560267">
    <property type="component" value="Unassembled WGS sequence"/>
</dbReference>
<comment type="function">
    <text evidence="7">Pyrophosphatase that catalyzes the hydrolysis of nucleoside triphosphates to their monophosphate derivatives, with a high preference for the non-canonical purine nucleotides XTP (xanthosine triphosphate), dITP (deoxyinosine triphosphate) and ITP. Seems to function as a house-cleaning enzyme that removes non-canonical purine nucleotides from the nucleotide pool, thus preventing their incorporation into DNA/RNA and avoiding chromosomal lesions.</text>
</comment>
<evidence type="ECO:0000256" key="3">
    <source>
        <dbReference type="ARBA" id="ARBA00022741"/>
    </source>
</evidence>
<evidence type="ECO:0000256" key="5">
    <source>
        <dbReference type="ARBA" id="ARBA00022842"/>
    </source>
</evidence>
<keyword evidence="6 7" id="KW-0546">Nucleotide metabolism</keyword>
<dbReference type="RefSeq" id="WP_298405343.1">
    <property type="nucleotide sequence ID" value="NZ_JBFSHR010000025.1"/>
</dbReference>
<comment type="subunit">
    <text evidence="7">Homodimer.</text>
</comment>
<feature type="active site" description="Proton acceptor" evidence="7">
    <location>
        <position position="63"/>
    </location>
</feature>
<dbReference type="Pfam" id="PF01725">
    <property type="entry name" value="Ham1p_like"/>
    <property type="match status" value="1"/>
</dbReference>
<name>A0ABV3Y2K1_9ACTN</name>
<dbReference type="HAMAP" id="MF_01405">
    <property type="entry name" value="Non_canon_purine_NTPase"/>
    <property type="match status" value="1"/>
</dbReference>
<keyword evidence="4 7" id="KW-0378">Hydrolase</keyword>
<evidence type="ECO:0000256" key="8">
    <source>
        <dbReference type="RuleBase" id="RU003781"/>
    </source>
</evidence>
<proteinExistence type="inferred from homology"/>
<dbReference type="InterPro" id="IPR029001">
    <property type="entry name" value="ITPase-like_fam"/>
</dbReference>
<dbReference type="GO" id="GO:0036220">
    <property type="term" value="F:ITP diphosphatase activity"/>
    <property type="evidence" value="ECO:0007669"/>
    <property type="project" value="UniProtKB-EC"/>
</dbReference>
<feature type="binding site" evidence="7">
    <location>
        <position position="64"/>
    </location>
    <ligand>
        <name>substrate</name>
    </ligand>
</feature>
<accession>A0ABV3Y2K1</accession>
<dbReference type="EC" id="3.6.1.66" evidence="7"/>
<organism evidence="9 10">
    <name type="scientific">Ferrimicrobium acidiphilum</name>
    <dbReference type="NCBI Taxonomy" id="121039"/>
    <lineage>
        <taxon>Bacteria</taxon>
        <taxon>Bacillati</taxon>
        <taxon>Actinomycetota</taxon>
        <taxon>Acidimicrobiia</taxon>
        <taxon>Acidimicrobiales</taxon>
        <taxon>Acidimicrobiaceae</taxon>
        <taxon>Ferrimicrobium</taxon>
    </lineage>
</organism>
<dbReference type="SUPFAM" id="SSF52972">
    <property type="entry name" value="ITPase-like"/>
    <property type="match status" value="1"/>
</dbReference>
<keyword evidence="5 7" id="KW-0460">Magnesium</keyword>
<comment type="similarity">
    <text evidence="1 7 8">Belongs to the HAM1 NTPase family.</text>
</comment>
<protein>
    <recommendedName>
        <fullName evidence="7">dITP/XTP pyrophosphatase</fullName>
        <ecNumber evidence="7">3.6.1.66</ecNumber>
    </recommendedName>
    <alternativeName>
        <fullName evidence="7">Non-canonical purine NTP pyrophosphatase</fullName>
    </alternativeName>
    <alternativeName>
        <fullName evidence="7">Non-standard purine NTP pyrophosphatase</fullName>
    </alternativeName>
    <alternativeName>
        <fullName evidence="7">Nucleoside-triphosphate diphosphatase</fullName>
    </alternativeName>
    <alternativeName>
        <fullName evidence="7">Nucleoside-triphosphate pyrophosphatase</fullName>
        <shortName evidence="7">NTPase</shortName>
    </alternativeName>
</protein>
<dbReference type="Gene3D" id="3.90.950.10">
    <property type="match status" value="1"/>
</dbReference>
<evidence type="ECO:0000256" key="2">
    <source>
        <dbReference type="ARBA" id="ARBA00022723"/>
    </source>
</evidence>
<comment type="catalytic activity">
    <reaction evidence="7">
        <text>XTP + H2O = XMP + diphosphate + H(+)</text>
        <dbReference type="Rhea" id="RHEA:28610"/>
        <dbReference type="ChEBI" id="CHEBI:15377"/>
        <dbReference type="ChEBI" id="CHEBI:15378"/>
        <dbReference type="ChEBI" id="CHEBI:33019"/>
        <dbReference type="ChEBI" id="CHEBI:57464"/>
        <dbReference type="ChEBI" id="CHEBI:61314"/>
        <dbReference type="EC" id="3.6.1.66"/>
    </reaction>
</comment>
<comment type="caution">
    <text evidence="9">The sequence shown here is derived from an EMBL/GenBank/DDBJ whole genome shotgun (WGS) entry which is preliminary data.</text>
</comment>
<feature type="binding site" evidence="7">
    <location>
        <begin position="141"/>
        <end position="144"/>
    </location>
    <ligand>
        <name>substrate</name>
    </ligand>
</feature>
<comment type="catalytic activity">
    <reaction evidence="7">
        <text>ITP + H2O = IMP + diphosphate + H(+)</text>
        <dbReference type="Rhea" id="RHEA:29399"/>
        <dbReference type="ChEBI" id="CHEBI:15377"/>
        <dbReference type="ChEBI" id="CHEBI:15378"/>
        <dbReference type="ChEBI" id="CHEBI:33019"/>
        <dbReference type="ChEBI" id="CHEBI:58053"/>
        <dbReference type="ChEBI" id="CHEBI:61402"/>
        <dbReference type="EC" id="3.6.1.66"/>
    </reaction>
</comment>
<feature type="binding site" evidence="7">
    <location>
        <position position="165"/>
    </location>
    <ligand>
        <name>substrate</name>
    </ligand>
</feature>
<feature type="binding site" evidence="7">
    <location>
        <begin position="7"/>
        <end position="12"/>
    </location>
    <ligand>
        <name>substrate</name>
    </ligand>
</feature>
<reference evidence="9 10" key="1">
    <citation type="submission" date="2024-07" db="EMBL/GenBank/DDBJ databases">
        <title>Draft Genome Sequence of Ferrimicrobium acidiphilum Strain YE2023, Isolated from a Pulp of Bioleach Reactor.</title>
        <authorList>
            <person name="Elkina Y.A."/>
            <person name="Bulaeva A.G."/>
            <person name="Beletsky A.V."/>
            <person name="Mardanov A.V."/>
        </authorList>
    </citation>
    <scope>NUCLEOTIDE SEQUENCE [LARGE SCALE GENOMIC DNA]</scope>
    <source>
        <strain evidence="9 10">YE2023</strain>
    </source>
</reference>
<keyword evidence="3 7" id="KW-0547">Nucleotide-binding</keyword>
<dbReference type="EMBL" id="JBFSHR010000025">
    <property type="protein sequence ID" value="MEX6429802.1"/>
    <property type="molecule type" value="Genomic_DNA"/>
</dbReference>
<dbReference type="NCBIfam" id="TIGR00042">
    <property type="entry name" value="RdgB/HAM1 family non-canonical purine NTP pyrophosphatase"/>
    <property type="match status" value="1"/>
</dbReference>
<dbReference type="CDD" id="cd00515">
    <property type="entry name" value="HAM1"/>
    <property type="match status" value="1"/>
</dbReference>
<evidence type="ECO:0000256" key="6">
    <source>
        <dbReference type="ARBA" id="ARBA00023080"/>
    </source>
</evidence>
<comment type="cofactor">
    <cofactor evidence="7">
        <name>Mg(2+)</name>
        <dbReference type="ChEBI" id="CHEBI:18420"/>
    </cofactor>
    <text evidence="7">Binds 1 Mg(2+) ion per subunit.</text>
</comment>
<feature type="binding site" evidence="7">
    <location>
        <begin position="170"/>
        <end position="171"/>
    </location>
    <ligand>
        <name>substrate</name>
    </ligand>
</feature>
<comment type="catalytic activity">
    <reaction evidence="7">
        <text>dITP + H2O = dIMP + diphosphate + H(+)</text>
        <dbReference type="Rhea" id="RHEA:28342"/>
        <dbReference type="ChEBI" id="CHEBI:15377"/>
        <dbReference type="ChEBI" id="CHEBI:15378"/>
        <dbReference type="ChEBI" id="CHEBI:33019"/>
        <dbReference type="ChEBI" id="CHEBI:61194"/>
        <dbReference type="ChEBI" id="CHEBI:61382"/>
        <dbReference type="EC" id="3.6.1.66"/>
    </reaction>
</comment>
<dbReference type="PANTHER" id="PTHR11067:SF9">
    <property type="entry name" value="INOSINE TRIPHOSPHATE PYROPHOSPHATASE"/>
    <property type="match status" value="1"/>
</dbReference>
<evidence type="ECO:0000256" key="4">
    <source>
        <dbReference type="ARBA" id="ARBA00022801"/>
    </source>
</evidence>